<proteinExistence type="predicted"/>
<reference evidence="3" key="1">
    <citation type="journal article" date="2011" name="Nat. Commun.">
        <title>Effector diversification within compartments of the Leptosphaeria maculans genome affected by Repeat-Induced Point mutations.</title>
        <authorList>
            <person name="Rouxel T."/>
            <person name="Grandaubert J."/>
            <person name="Hane J.K."/>
            <person name="Hoede C."/>
            <person name="van de Wouw A.P."/>
            <person name="Couloux A."/>
            <person name="Dominguez V."/>
            <person name="Anthouard V."/>
            <person name="Bally P."/>
            <person name="Bourras S."/>
            <person name="Cozijnsen A.J."/>
            <person name="Ciuffetti L.M."/>
            <person name="Degrave A."/>
            <person name="Dilmaghani A."/>
            <person name="Duret L."/>
            <person name="Fudal I."/>
            <person name="Goodwin S.B."/>
            <person name="Gout L."/>
            <person name="Glaser N."/>
            <person name="Linglin J."/>
            <person name="Kema G.H.J."/>
            <person name="Lapalu N."/>
            <person name="Lawrence C.B."/>
            <person name="May K."/>
            <person name="Meyer M."/>
            <person name="Ollivier B."/>
            <person name="Poulain J."/>
            <person name="Schoch C.L."/>
            <person name="Simon A."/>
            <person name="Spatafora J.W."/>
            <person name="Stachowiak A."/>
            <person name="Turgeon B.G."/>
            <person name="Tyler B.M."/>
            <person name="Vincent D."/>
            <person name="Weissenbach J."/>
            <person name="Amselem J."/>
            <person name="Quesneville H."/>
            <person name="Oliver R.P."/>
            <person name="Wincker P."/>
            <person name="Balesdent M.-H."/>
            <person name="Howlett B.J."/>
        </authorList>
    </citation>
    <scope>NUCLEOTIDE SEQUENCE [LARGE SCALE GENOMIC DNA]</scope>
    <source>
        <strain evidence="3">JN3 / isolate v23.1.3 / race Av1-4-5-6-7-8</strain>
    </source>
</reference>
<name>E5A2W1_LEPMJ</name>
<feature type="region of interest" description="Disordered" evidence="1">
    <location>
        <begin position="122"/>
        <end position="145"/>
    </location>
</feature>
<dbReference type="RefSeq" id="XP_003841386.1">
    <property type="nucleotide sequence ID" value="XM_003841338.1"/>
</dbReference>
<feature type="compositionally biased region" description="Low complexity" evidence="1">
    <location>
        <begin position="122"/>
        <end position="139"/>
    </location>
</feature>
<evidence type="ECO:0000313" key="2">
    <source>
        <dbReference type="EMBL" id="CBX97907.1"/>
    </source>
</evidence>
<evidence type="ECO:0000313" key="3">
    <source>
        <dbReference type="Proteomes" id="UP000002668"/>
    </source>
</evidence>
<dbReference type="VEuPathDB" id="FungiDB:LEMA_P093160.1"/>
<dbReference type="PANTHER" id="PTHR38049:SF1">
    <property type="entry name" value="PROTEIN KINASE DOMAIN-CONTAINING PROTEIN"/>
    <property type="match status" value="1"/>
</dbReference>
<dbReference type="PANTHER" id="PTHR38049">
    <property type="entry name" value="RICIN B LECTIN DOMAIN-CONTAINING PROTEIN"/>
    <property type="match status" value="1"/>
</dbReference>
<protein>
    <submittedName>
        <fullName evidence="2">Uncharacterized protein</fullName>
    </submittedName>
</protein>
<keyword evidence="3" id="KW-1185">Reference proteome</keyword>
<gene>
    <name evidence="2" type="ORF">LEMA_P093160.1</name>
</gene>
<dbReference type="GeneID" id="13281472"/>
<dbReference type="AlphaFoldDB" id="E5A2W1"/>
<dbReference type="OrthoDB" id="3928002at2759"/>
<dbReference type="OMA" id="WDREDDC"/>
<dbReference type="eggNOG" id="ENOG502S5CN">
    <property type="taxonomic scope" value="Eukaryota"/>
</dbReference>
<sequence>MYALTLAGIPVAMGANEAVHQQRLLDEAAEAEERLQEFHLDVFCSAKSRKRDEVHGAIVVLNEGKICLWPKDNDTQLPARGPNDMPPPHPFTGFYLPFPNEDLPHRPIPSSPILGLVTTVPSATTTTTTSSSPASSTSPPSKPKLNWVYADTRTRELKYGPRAEAKKHVVGPWDWTEDEQGITLEGEECLVAVGEEKGGYGWSVYWDREDDGLKGVGVGERKRVLRCSLERRVLEEKKRIGGLDDSEYKDEGMDDE</sequence>
<accession>E5A2W1</accession>
<dbReference type="Proteomes" id="UP000002668">
    <property type="component" value="Genome"/>
</dbReference>
<dbReference type="EMBL" id="FP929132">
    <property type="protein sequence ID" value="CBX97907.1"/>
    <property type="molecule type" value="Genomic_DNA"/>
</dbReference>
<dbReference type="HOGENOM" id="CLU_061230_2_0_1"/>
<dbReference type="InParanoid" id="E5A2W1"/>
<evidence type="ECO:0000256" key="1">
    <source>
        <dbReference type="SAM" id="MobiDB-lite"/>
    </source>
</evidence>
<organism evidence="3">
    <name type="scientific">Leptosphaeria maculans (strain JN3 / isolate v23.1.3 / race Av1-4-5-6-7-8)</name>
    <name type="common">Blackleg fungus</name>
    <name type="synonym">Phoma lingam</name>
    <dbReference type="NCBI Taxonomy" id="985895"/>
    <lineage>
        <taxon>Eukaryota</taxon>
        <taxon>Fungi</taxon>
        <taxon>Dikarya</taxon>
        <taxon>Ascomycota</taxon>
        <taxon>Pezizomycotina</taxon>
        <taxon>Dothideomycetes</taxon>
        <taxon>Pleosporomycetidae</taxon>
        <taxon>Pleosporales</taxon>
        <taxon>Pleosporineae</taxon>
        <taxon>Leptosphaeriaceae</taxon>
        <taxon>Plenodomus</taxon>
        <taxon>Plenodomus lingam/Leptosphaeria maculans species complex</taxon>
    </lineage>
</organism>